<reference evidence="2" key="1">
    <citation type="journal article" date="2011" name="Nat. Commun.">
        <title>Effector diversification within compartments of the Leptosphaeria maculans genome affected by Repeat-Induced Point mutations.</title>
        <authorList>
            <person name="Rouxel T."/>
            <person name="Grandaubert J."/>
            <person name="Hane J.K."/>
            <person name="Hoede C."/>
            <person name="van de Wouw A.P."/>
            <person name="Couloux A."/>
            <person name="Dominguez V."/>
            <person name="Anthouard V."/>
            <person name="Bally P."/>
            <person name="Bourras S."/>
            <person name="Cozijnsen A.J."/>
            <person name="Ciuffetti L.M."/>
            <person name="Degrave A."/>
            <person name="Dilmaghani A."/>
            <person name="Duret L."/>
            <person name="Fudal I."/>
            <person name="Goodwin S.B."/>
            <person name="Gout L."/>
            <person name="Glaser N."/>
            <person name="Linglin J."/>
            <person name="Kema G.H.J."/>
            <person name="Lapalu N."/>
            <person name="Lawrence C.B."/>
            <person name="May K."/>
            <person name="Meyer M."/>
            <person name="Ollivier B."/>
            <person name="Poulain J."/>
            <person name="Schoch C.L."/>
            <person name="Simon A."/>
            <person name="Spatafora J.W."/>
            <person name="Stachowiak A."/>
            <person name="Turgeon B.G."/>
            <person name="Tyler B.M."/>
            <person name="Vincent D."/>
            <person name="Weissenbach J."/>
            <person name="Amselem J."/>
            <person name="Quesneville H."/>
            <person name="Oliver R.P."/>
            <person name="Wincker P."/>
            <person name="Balesdent M.-H."/>
            <person name="Howlett B.J."/>
        </authorList>
    </citation>
    <scope>NUCLEOTIDE SEQUENCE [LARGE SCALE GENOMIC DNA]</scope>
    <source>
        <strain evidence="2">JN3 / isolate v23.1.3 / race Av1-4-5-6-7-8</strain>
    </source>
</reference>
<dbReference type="HOGENOM" id="CLU_1835502_0_0_1"/>
<dbReference type="InParanoid" id="E4ZW75"/>
<gene>
    <name evidence="1" type="ORF">LEMA_P030030.1</name>
</gene>
<organism evidence="2">
    <name type="scientific">Leptosphaeria maculans (strain JN3 / isolate v23.1.3 / race Av1-4-5-6-7-8)</name>
    <name type="common">Blackleg fungus</name>
    <name type="synonym">Phoma lingam</name>
    <dbReference type="NCBI Taxonomy" id="985895"/>
    <lineage>
        <taxon>Eukaryota</taxon>
        <taxon>Fungi</taxon>
        <taxon>Dikarya</taxon>
        <taxon>Ascomycota</taxon>
        <taxon>Pezizomycotina</taxon>
        <taxon>Dothideomycetes</taxon>
        <taxon>Pleosporomycetidae</taxon>
        <taxon>Pleosporales</taxon>
        <taxon>Pleosporineae</taxon>
        <taxon>Leptosphaeriaceae</taxon>
        <taxon>Plenodomus</taxon>
        <taxon>Plenodomus lingam/Leptosphaeria maculans species complex</taxon>
    </lineage>
</organism>
<dbReference type="STRING" id="985895.E4ZW75"/>
<evidence type="ECO:0000313" key="1">
    <source>
        <dbReference type="EMBL" id="CBX95851.1"/>
    </source>
</evidence>
<evidence type="ECO:0000313" key="2">
    <source>
        <dbReference type="Proteomes" id="UP000002668"/>
    </source>
</evidence>
<dbReference type="EMBL" id="FP929127">
    <property type="protein sequence ID" value="CBX95851.1"/>
    <property type="molecule type" value="Genomic_DNA"/>
</dbReference>
<keyword evidence="2" id="KW-1185">Reference proteome</keyword>
<dbReference type="Proteomes" id="UP000002668">
    <property type="component" value="Genome"/>
</dbReference>
<accession>E4ZW75</accession>
<name>E4ZW75_LEPMJ</name>
<protein>
    <submittedName>
        <fullName evidence="1">Predicted protein</fullName>
    </submittedName>
</protein>
<proteinExistence type="predicted"/>
<dbReference type="VEuPathDB" id="FungiDB:LEMA_P030030.1"/>
<dbReference type="AlphaFoldDB" id="E4ZW75"/>
<sequence>MLGTVNQLTKLSTVANLQASITFQPIAKDIVSHTLRTEGNPQDVDISRAHLAWIFENRNGPMLQTIREFTQQQIADIQDLVPSKFYDAKYLYMNDAGEELLMFYSYPDAKFRRMKAIHNKYHPPGVYTHLLSKGWKTADA</sequence>
<dbReference type="OrthoDB" id="2151789at2759"/>